<evidence type="ECO:0000313" key="2">
    <source>
        <dbReference type="Proteomes" id="UP000289758"/>
    </source>
</evidence>
<name>A0A4Q1ASY7_9BACT</name>
<dbReference type="AlphaFoldDB" id="A0A4Q1ASY7"/>
<proteinExistence type="predicted"/>
<sequence>MQKSTRELVQHKVCTKKHEKPFKIIPKNTKKLFKKEKSYLFCLILQKNKSFFKKYTNFI</sequence>
<dbReference type="Proteomes" id="UP000289758">
    <property type="component" value="Unassembled WGS sequence"/>
</dbReference>
<accession>A0A4Q1ASY7</accession>
<protein>
    <submittedName>
        <fullName evidence="1">Uncharacterized protein</fullName>
    </submittedName>
</protein>
<comment type="caution">
    <text evidence="1">The sequence shown here is derived from an EMBL/GenBank/DDBJ whole genome shotgun (WGS) entry which is preliminary data.</text>
</comment>
<keyword evidence="2" id="KW-1185">Reference proteome</keyword>
<dbReference type="EMBL" id="PDKK01000003">
    <property type="protein sequence ID" value="RXK06873.1"/>
    <property type="molecule type" value="Genomic_DNA"/>
</dbReference>
<organism evidence="1 2">
    <name type="scientific">Halarcobacter ebronensis</name>
    <dbReference type="NCBI Taxonomy" id="1462615"/>
    <lineage>
        <taxon>Bacteria</taxon>
        <taxon>Pseudomonadati</taxon>
        <taxon>Campylobacterota</taxon>
        <taxon>Epsilonproteobacteria</taxon>
        <taxon>Campylobacterales</taxon>
        <taxon>Arcobacteraceae</taxon>
        <taxon>Halarcobacter</taxon>
    </lineage>
</organism>
<evidence type="ECO:0000313" key="1">
    <source>
        <dbReference type="EMBL" id="RXK06873.1"/>
    </source>
</evidence>
<reference evidence="1 2" key="1">
    <citation type="submission" date="2017-10" db="EMBL/GenBank/DDBJ databases">
        <title>Genomics of the genus Arcobacter.</title>
        <authorList>
            <person name="Perez-Cataluna A."/>
            <person name="Figueras M.J."/>
        </authorList>
    </citation>
    <scope>NUCLEOTIDE SEQUENCE [LARGE SCALE GENOMIC DNA]</scope>
    <source>
        <strain evidence="1 2">CECT 8441</strain>
    </source>
</reference>
<gene>
    <name evidence="1" type="ORF">CRV07_05440</name>
</gene>